<evidence type="ECO:0000313" key="2">
    <source>
        <dbReference type="EMBL" id="KAF2019358.1"/>
    </source>
</evidence>
<dbReference type="EMBL" id="ML978067">
    <property type="protein sequence ID" value="KAF2019358.1"/>
    <property type="molecule type" value="Genomic_DNA"/>
</dbReference>
<sequence length="102" mass="11691">MTPPKRALFSLNISSNADHIYQRVEDRNTDGKDRVQVREHNDPLVGQTNLEILTRPFEKEVKRSVERIVDGRVVTDTKIERSGSGNKHVSNKVEDKYDTSDL</sequence>
<evidence type="ECO:0000313" key="3">
    <source>
        <dbReference type="Proteomes" id="UP000799778"/>
    </source>
</evidence>
<name>A0A6A5Y1K0_9PLEO</name>
<feature type="region of interest" description="Disordered" evidence="1">
    <location>
        <begin position="77"/>
        <end position="102"/>
    </location>
</feature>
<dbReference type="RefSeq" id="XP_033387697.1">
    <property type="nucleotide sequence ID" value="XM_033531693.1"/>
</dbReference>
<evidence type="ECO:0000256" key="1">
    <source>
        <dbReference type="SAM" id="MobiDB-lite"/>
    </source>
</evidence>
<dbReference type="OrthoDB" id="3709578at2759"/>
<proteinExistence type="predicted"/>
<dbReference type="Proteomes" id="UP000799778">
    <property type="component" value="Unassembled WGS sequence"/>
</dbReference>
<feature type="compositionally biased region" description="Basic and acidic residues" evidence="1">
    <location>
        <begin position="91"/>
        <end position="102"/>
    </location>
</feature>
<dbReference type="GeneID" id="54289090"/>
<organism evidence="2 3">
    <name type="scientific">Aaosphaeria arxii CBS 175.79</name>
    <dbReference type="NCBI Taxonomy" id="1450172"/>
    <lineage>
        <taxon>Eukaryota</taxon>
        <taxon>Fungi</taxon>
        <taxon>Dikarya</taxon>
        <taxon>Ascomycota</taxon>
        <taxon>Pezizomycotina</taxon>
        <taxon>Dothideomycetes</taxon>
        <taxon>Pleosporomycetidae</taxon>
        <taxon>Pleosporales</taxon>
        <taxon>Pleosporales incertae sedis</taxon>
        <taxon>Aaosphaeria</taxon>
    </lineage>
</organism>
<accession>A0A6A5Y1K0</accession>
<reference evidence="2" key="1">
    <citation type="journal article" date="2020" name="Stud. Mycol.">
        <title>101 Dothideomycetes genomes: a test case for predicting lifestyles and emergence of pathogens.</title>
        <authorList>
            <person name="Haridas S."/>
            <person name="Albert R."/>
            <person name="Binder M."/>
            <person name="Bloem J."/>
            <person name="Labutti K."/>
            <person name="Salamov A."/>
            <person name="Andreopoulos B."/>
            <person name="Baker S."/>
            <person name="Barry K."/>
            <person name="Bills G."/>
            <person name="Bluhm B."/>
            <person name="Cannon C."/>
            <person name="Castanera R."/>
            <person name="Culley D."/>
            <person name="Daum C."/>
            <person name="Ezra D."/>
            <person name="Gonzalez J."/>
            <person name="Henrissat B."/>
            <person name="Kuo A."/>
            <person name="Liang C."/>
            <person name="Lipzen A."/>
            <person name="Lutzoni F."/>
            <person name="Magnuson J."/>
            <person name="Mondo S."/>
            <person name="Nolan M."/>
            <person name="Ohm R."/>
            <person name="Pangilinan J."/>
            <person name="Park H.-J."/>
            <person name="Ramirez L."/>
            <person name="Alfaro M."/>
            <person name="Sun H."/>
            <person name="Tritt A."/>
            <person name="Yoshinaga Y."/>
            <person name="Zwiers L.-H."/>
            <person name="Turgeon B."/>
            <person name="Goodwin S."/>
            <person name="Spatafora J."/>
            <person name="Crous P."/>
            <person name="Grigoriev I."/>
        </authorList>
    </citation>
    <scope>NUCLEOTIDE SEQUENCE</scope>
    <source>
        <strain evidence="2">CBS 175.79</strain>
    </source>
</reference>
<gene>
    <name evidence="2" type="ORF">BU24DRAFT_459040</name>
</gene>
<protein>
    <submittedName>
        <fullName evidence="2">Uncharacterized protein</fullName>
    </submittedName>
</protein>
<dbReference type="AlphaFoldDB" id="A0A6A5Y1K0"/>
<keyword evidence="3" id="KW-1185">Reference proteome</keyword>